<sequence>MANCSLPFTTINCYQGKKLLKFTNVSQSNCSDGRTFSNIRTLRYSDFSGSVVCWFTIGKIFMEYRLLHFESENSFRRHLTDEPLRLIASITFFTALIAVGYFLFGKLRSRMKILTRGNGKDSTHRNFTTEILLRGLYFALIIATIFPLVIPCQMRIEKHLKYKQDEDTFISICIVAIIFGIFSIPLFFAWLIAFYKLYKMGQQMETVTGEDSQQRNRNSAIVPLYVPLPEFIVMIVALIFSCRKCEQGAGCPTCLLASVVSILLLSIALFYWLKKRTQIRKWERAKKYLIDICVVTIRLLEGILMFIAVPFLWIRSRLQTMSQRLTRKKVTEREFRDPEVNPLSNEDPGHL</sequence>
<feature type="transmembrane region" description="Helical" evidence="1">
    <location>
        <begin position="131"/>
        <end position="149"/>
    </location>
</feature>
<evidence type="ECO:0000256" key="1">
    <source>
        <dbReference type="SAM" id="Phobius"/>
    </source>
</evidence>
<dbReference type="KEGG" id="obi:106873011"/>
<dbReference type="AlphaFoldDB" id="A0A0L8H3I4"/>
<feature type="transmembrane region" description="Helical" evidence="1">
    <location>
        <begin position="44"/>
        <end position="62"/>
    </location>
</feature>
<evidence type="ECO:0000313" key="2">
    <source>
        <dbReference type="EMBL" id="KOF83843.1"/>
    </source>
</evidence>
<feature type="transmembrane region" description="Helical" evidence="1">
    <location>
        <begin position="220"/>
        <end position="242"/>
    </location>
</feature>
<reference evidence="2" key="1">
    <citation type="submission" date="2015-07" db="EMBL/GenBank/DDBJ databases">
        <title>MeaNS - Measles Nucleotide Surveillance Program.</title>
        <authorList>
            <person name="Tran T."/>
            <person name="Druce J."/>
        </authorList>
    </citation>
    <scope>NUCLEOTIDE SEQUENCE</scope>
    <source>
        <strain evidence="2">UCB-OBI-ISO-001</strain>
        <tissue evidence="2">Gonad</tissue>
    </source>
</reference>
<organism evidence="2">
    <name type="scientific">Octopus bimaculoides</name>
    <name type="common">California two-spotted octopus</name>
    <dbReference type="NCBI Taxonomy" id="37653"/>
    <lineage>
        <taxon>Eukaryota</taxon>
        <taxon>Metazoa</taxon>
        <taxon>Spiralia</taxon>
        <taxon>Lophotrochozoa</taxon>
        <taxon>Mollusca</taxon>
        <taxon>Cephalopoda</taxon>
        <taxon>Coleoidea</taxon>
        <taxon>Octopodiformes</taxon>
        <taxon>Octopoda</taxon>
        <taxon>Incirrata</taxon>
        <taxon>Octopodidae</taxon>
        <taxon>Octopus</taxon>
    </lineage>
</organism>
<keyword evidence="1" id="KW-1133">Transmembrane helix</keyword>
<name>A0A0L8H3I4_OCTBM</name>
<keyword evidence="1" id="KW-0472">Membrane</keyword>
<protein>
    <submittedName>
        <fullName evidence="2">Uncharacterized protein</fullName>
    </submittedName>
</protein>
<gene>
    <name evidence="2" type="ORF">OCBIM_22023155mg</name>
</gene>
<feature type="transmembrane region" description="Helical" evidence="1">
    <location>
        <begin position="254"/>
        <end position="273"/>
    </location>
</feature>
<proteinExistence type="predicted"/>
<feature type="transmembrane region" description="Helical" evidence="1">
    <location>
        <begin position="288"/>
        <end position="314"/>
    </location>
</feature>
<keyword evidence="1" id="KW-0812">Transmembrane</keyword>
<dbReference type="EMBL" id="KQ419361">
    <property type="protein sequence ID" value="KOF83844.1"/>
    <property type="molecule type" value="Genomic_DNA"/>
</dbReference>
<accession>A0A0L8H3I4</accession>
<dbReference type="EMBL" id="KQ419361">
    <property type="protein sequence ID" value="KOF83843.1"/>
    <property type="molecule type" value="Genomic_DNA"/>
</dbReference>
<feature type="transmembrane region" description="Helical" evidence="1">
    <location>
        <begin position="169"/>
        <end position="195"/>
    </location>
</feature>
<feature type="transmembrane region" description="Helical" evidence="1">
    <location>
        <begin position="83"/>
        <end position="104"/>
    </location>
</feature>